<reference evidence="12" key="1">
    <citation type="journal article" date="2020" name="mSystems">
        <title>Genome- and Community-Level Interaction Insights into Carbon Utilization and Element Cycling Functions of Hydrothermarchaeota in Hydrothermal Sediment.</title>
        <authorList>
            <person name="Zhou Z."/>
            <person name="Liu Y."/>
            <person name="Xu W."/>
            <person name="Pan J."/>
            <person name="Luo Z.H."/>
            <person name="Li M."/>
        </authorList>
    </citation>
    <scope>NUCLEOTIDE SEQUENCE [LARGE SCALE GENOMIC DNA]</scope>
    <source>
        <strain evidence="12">SpSt-456</strain>
    </source>
</reference>
<dbReference type="GO" id="GO:0006529">
    <property type="term" value="P:asparagine biosynthetic process"/>
    <property type="evidence" value="ECO:0007669"/>
    <property type="project" value="UniProtKB-KW"/>
</dbReference>
<evidence type="ECO:0000256" key="9">
    <source>
        <dbReference type="PIRSR" id="PIRSR001589-2"/>
    </source>
</evidence>
<dbReference type="PIRSF" id="PIRSF001589">
    <property type="entry name" value="Asn_synthetase_glu-h"/>
    <property type="match status" value="1"/>
</dbReference>
<keyword evidence="8" id="KW-0028">Amino-acid biosynthesis</keyword>
<evidence type="ECO:0000313" key="12">
    <source>
        <dbReference type="EMBL" id="HFK98635.1"/>
    </source>
</evidence>
<dbReference type="PROSITE" id="PS51278">
    <property type="entry name" value="GATASE_TYPE_2"/>
    <property type="match status" value="1"/>
</dbReference>
<dbReference type="InterPro" id="IPR029055">
    <property type="entry name" value="Ntn_hydrolases_N"/>
</dbReference>
<evidence type="ECO:0000256" key="2">
    <source>
        <dbReference type="ARBA" id="ARBA00005752"/>
    </source>
</evidence>
<dbReference type="NCBIfam" id="TIGR01536">
    <property type="entry name" value="asn_synth_AEB"/>
    <property type="match status" value="1"/>
</dbReference>
<dbReference type="AlphaFoldDB" id="A0A832EKQ0"/>
<dbReference type="InterPro" id="IPR051786">
    <property type="entry name" value="ASN_synthetase/amidase"/>
</dbReference>
<evidence type="ECO:0000256" key="6">
    <source>
        <dbReference type="ARBA" id="ARBA00022962"/>
    </source>
</evidence>
<organism evidence="12">
    <name type="scientific">Desulfacinum infernum</name>
    <dbReference type="NCBI Taxonomy" id="35837"/>
    <lineage>
        <taxon>Bacteria</taxon>
        <taxon>Pseudomonadati</taxon>
        <taxon>Thermodesulfobacteriota</taxon>
        <taxon>Syntrophobacteria</taxon>
        <taxon>Syntrophobacterales</taxon>
        <taxon>Syntrophobacteraceae</taxon>
        <taxon>Desulfacinum</taxon>
    </lineage>
</organism>
<dbReference type="InterPro" id="IPR017932">
    <property type="entry name" value="GATase_2_dom"/>
</dbReference>
<keyword evidence="8" id="KW-0061">Asparagine biosynthesis</keyword>
<evidence type="ECO:0000256" key="1">
    <source>
        <dbReference type="ARBA" id="ARBA00005187"/>
    </source>
</evidence>
<evidence type="ECO:0000256" key="4">
    <source>
        <dbReference type="ARBA" id="ARBA00022741"/>
    </source>
</evidence>
<comment type="similarity">
    <text evidence="2">Belongs to the asparagine synthetase family.</text>
</comment>
<dbReference type="Gene3D" id="3.40.50.620">
    <property type="entry name" value="HUPs"/>
    <property type="match status" value="2"/>
</dbReference>
<dbReference type="GO" id="GO:0004066">
    <property type="term" value="F:asparagine synthase (glutamine-hydrolyzing) activity"/>
    <property type="evidence" value="ECO:0007669"/>
    <property type="project" value="UniProtKB-EC"/>
</dbReference>
<accession>A0A832EKQ0</accession>
<sequence>MCGICGMIQWDGRPMDLDKLKAMNGFLIHRGPDGEGYYSNTDSGATVGSGGTRFEPALLHGHLRPAVGLAHRRLAIIDLATGDQPMPNEDGTVWVVFNGEIYNFQELRRELERLGHAFRTRSDTEVIVHGWEQWGEKAVERFRGMFAFALWDERRQVLYMARDRVGKKPLYYVLGKNRLLFASELKAIVQAFDDLPRVIDLTALDAYLTYGYVPSPHTIFEHVRKLEPAQWAMCTATDFRVHTYWRLRMDDAVRNAPEGELAEELRALFDEAVRLRLISDVPLGAFLSGGVDSSAVVASMAVQNPGDKVKTCSIGFHEKSYNELTFARLVARRYETDHEEFVVKPDALAIMDRMVWHLDEPFADASALPTWYVSRMARQSVTVALSGDGGDETFAGYVQRYAMGRLEDGLRRKLPDFVRRNVFKPLGALYPRLEGAPRPLRLKRFFQNLSLSLEEAYCRDMAFYFQPEDKVRLYRPELKKQLETSRPQDVLLRHFKDCPSRDPVTRAQYVDIKTYLPEDILVKVDRMAMAHSLEVRAPILDHHVLEWAARLASSYKLNGRVSKYIFKKMNEARLPSDVLYRKKHGFTVPLARWLRTDLRSMAEETLFSKDSGLAEYFQMETVRRLWNAHLTGRQDHGTPLWGLIVFEKWRRIYLEERSQGR</sequence>
<keyword evidence="5 9" id="KW-0067">ATP-binding</keyword>
<dbReference type="EC" id="6.3.5.4" evidence="3"/>
<dbReference type="Pfam" id="PF13537">
    <property type="entry name" value="GATase_7"/>
    <property type="match status" value="1"/>
</dbReference>
<feature type="binding site" evidence="9">
    <location>
        <position position="314"/>
    </location>
    <ligand>
        <name>ATP</name>
        <dbReference type="ChEBI" id="CHEBI:30616"/>
    </ligand>
</feature>
<dbReference type="InterPro" id="IPR001962">
    <property type="entry name" value="Asn_synthase"/>
</dbReference>
<comment type="catalytic activity">
    <reaction evidence="7">
        <text>L-aspartate + L-glutamine + ATP + H2O = L-asparagine + L-glutamate + AMP + diphosphate + H(+)</text>
        <dbReference type="Rhea" id="RHEA:12228"/>
        <dbReference type="ChEBI" id="CHEBI:15377"/>
        <dbReference type="ChEBI" id="CHEBI:15378"/>
        <dbReference type="ChEBI" id="CHEBI:29985"/>
        <dbReference type="ChEBI" id="CHEBI:29991"/>
        <dbReference type="ChEBI" id="CHEBI:30616"/>
        <dbReference type="ChEBI" id="CHEBI:33019"/>
        <dbReference type="ChEBI" id="CHEBI:58048"/>
        <dbReference type="ChEBI" id="CHEBI:58359"/>
        <dbReference type="ChEBI" id="CHEBI:456215"/>
        <dbReference type="EC" id="6.3.5.4"/>
    </reaction>
</comment>
<dbReference type="CDD" id="cd00712">
    <property type="entry name" value="AsnB"/>
    <property type="match status" value="1"/>
</dbReference>
<feature type="binding site" evidence="9">
    <location>
        <position position="123"/>
    </location>
    <ligand>
        <name>L-glutamine</name>
        <dbReference type="ChEBI" id="CHEBI:58359"/>
    </ligand>
</feature>
<dbReference type="GO" id="GO:0005524">
    <property type="term" value="F:ATP binding"/>
    <property type="evidence" value="ECO:0007669"/>
    <property type="project" value="UniProtKB-KW"/>
</dbReference>
<comment type="pathway">
    <text evidence="1">Amino-acid biosynthesis; L-asparagine biosynthesis; L-asparagine from L-aspartate (L-Gln route): step 1/1.</text>
</comment>
<dbReference type="SUPFAM" id="SSF52402">
    <property type="entry name" value="Adenine nucleotide alpha hydrolases-like"/>
    <property type="match status" value="1"/>
</dbReference>
<dbReference type="SUPFAM" id="SSF56235">
    <property type="entry name" value="N-terminal nucleophile aminohydrolases (Ntn hydrolases)"/>
    <property type="match status" value="1"/>
</dbReference>
<dbReference type="Gene3D" id="3.60.20.10">
    <property type="entry name" value="Glutamine Phosphoribosylpyrophosphate, subunit 1, domain 1"/>
    <property type="match status" value="1"/>
</dbReference>
<dbReference type="InterPro" id="IPR006426">
    <property type="entry name" value="Asn_synth_AEB"/>
</dbReference>
<evidence type="ECO:0000256" key="3">
    <source>
        <dbReference type="ARBA" id="ARBA00012737"/>
    </source>
</evidence>
<dbReference type="InterPro" id="IPR033738">
    <property type="entry name" value="AsnB_N"/>
</dbReference>
<evidence type="ECO:0000256" key="7">
    <source>
        <dbReference type="ARBA" id="ARBA00048741"/>
    </source>
</evidence>
<dbReference type="CDD" id="cd01991">
    <property type="entry name" value="Asn_synthase_B_C"/>
    <property type="match status" value="1"/>
</dbReference>
<evidence type="ECO:0000256" key="8">
    <source>
        <dbReference type="PIRSR" id="PIRSR001589-1"/>
    </source>
</evidence>
<keyword evidence="6 8" id="KW-0315">Glutamine amidotransferase</keyword>
<feature type="site" description="Important for beta-aspartyl-AMP intermediate formation" evidence="10">
    <location>
        <position position="388"/>
    </location>
</feature>
<dbReference type="GO" id="GO:0005829">
    <property type="term" value="C:cytosol"/>
    <property type="evidence" value="ECO:0007669"/>
    <property type="project" value="TreeGrafter"/>
</dbReference>
<evidence type="ECO:0000256" key="10">
    <source>
        <dbReference type="PIRSR" id="PIRSR001589-3"/>
    </source>
</evidence>
<dbReference type="PANTHER" id="PTHR43284:SF1">
    <property type="entry name" value="ASPARAGINE SYNTHETASE"/>
    <property type="match status" value="1"/>
</dbReference>
<protein>
    <recommendedName>
        <fullName evidence="3">asparagine synthase (glutamine-hydrolyzing)</fullName>
        <ecNumber evidence="3">6.3.5.4</ecNumber>
    </recommendedName>
</protein>
<evidence type="ECO:0000259" key="11">
    <source>
        <dbReference type="PROSITE" id="PS51278"/>
    </source>
</evidence>
<dbReference type="InterPro" id="IPR014729">
    <property type="entry name" value="Rossmann-like_a/b/a_fold"/>
</dbReference>
<feature type="active site" description="For GATase activity" evidence="8">
    <location>
        <position position="2"/>
    </location>
</feature>
<keyword evidence="12" id="KW-0436">Ligase</keyword>
<name>A0A832EKQ0_9BACT</name>
<dbReference type="Pfam" id="PF00733">
    <property type="entry name" value="Asn_synthase"/>
    <property type="match status" value="1"/>
</dbReference>
<keyword evidence="4 9" id="KW-0547">Nucleotide-binding</keyword>
<evidence type="ECO:0000256" key="5">
    <source>
        <dbReference type="ARBA" id="ARBA00022840"/>
    </source>
</evidence>
<feature type="binding site" evidence="9">
    <location>
        <begin position="386"/>
        <end position="387"/>
    </location>
    <ligand>
        <name>ATP</name>
        <dbReference type="ChEBI" id="CHEBI:30616"/>
    </ligand>
</feature>
<dbReference type="PANTHER" id="PTHR43284">
    <property type="entry name" value="ASPARAGINE SYNTHETASE (GLUTAMINE-HYDROLYZING)"/>
    <property type="match status" value="1"/>
</dbReference>
<dbReference type="EMBL" id="DSTK01000041">
    <property type="protein sequence ID" value="HFK98635.1"/>
    <property type="molecule type" value="Genomic_DNA"/>
</dbReference>
<comment type="caution">
    <text evidence="12">The sequence shown here is derived from an EMBL/GenBank/DDBJ whole genome shotgun (WGS) entry which is preliminary data.</text>
</comment>
<gene>
    <name evidence="12" type="primary">asnB</name>
    <name evidence="12" type="ORF">ENS06_15080</name>
</gene>
<proteinExistence type="inferred from homology"/>
<feature type="domain" description="Glutamine amidotransferase type-2" evidence="11">
    <location>
        <begin position="2"/>
        <end position="237"/>
    </location>
</feature>